<organism evidence="4 5">
    <name type="scientific">Paenibacillus tyrfis</name>
    <dbReference type="NCBI Taxonomy" id="1501230"/>
    <lineage>
        <taxon>Bacteria</taxon>
        <taxon>Bacillati</taxon>
        <taxon>Bacillota</taxon>
        <taxon>Bacilli</taxon>
        <taxon>Bacillales</taxon>
        <taxon>Paenibacillaceae</taxon>
        <taxon>Paenibacillus</taxon>
    </lineage>
</organism>
<protein>
    <recommendedName>
        <fullName evidence="3">PDZ domain-containing protein</fullName>
    </recommendedName>
</protein>
<dbReference type="SUPFAM" id="SSF55961">
    <property type="entry name" value="Bet v1-like"/>
    <property type="match status" value="1"/>
</dbReference>
<gene>
    <name evidence="4" type="ORF">ET33_01255</name>
</gene>
<feature type="domain" description="PDZ" evidence="3">
    <location>
        <begin position="152"/>
        <end position="243"/>
    </location>
</feature>
<dbReference type="RefSeq" id="WP_036681402.1">
    <property type="nucleotide sequence ID" value="NZ_FYEP01000005.1"/>
</dbReference>
<feature type="compositionally biased region" description="Basic and acidic residues" evidence="2">
    <location>
        <begin position="292"/>
        <end position="306"/>
    </location>
</feature>
<comment type="caution">
    <text evidence="4">The sequence shown here is derived from an EMBL/GenBank/DDBJ whole genome shotgun (WGS) entry which is preliminary data.</text>
</comment>
<comment type="similarity">
    <text evidence="1">Belongs to the AHA1 family.</text>
</comment>
<reference evidence="4 5" key="1">
    <citation type="submission" date="2014-06" db="EMBL/GenBank/DDBJ databases">
        <title>Draft genome sequence of Paenibacillus sp. MSt1.</title>
        <authorList>
            <person name="Aw Y.K."/>
            <person name="Ong K.S."/>
            <person name="Gan H.M."/>
            <person name="Lee S.M."/>
        </authorList>
    </citation>
    <scope>NUCLEOTIDE SEQUENCE [LARGE SCALE GENOMIC DNA]</scope>
    <source>
        <strain evidence="4 5">MSt1</strain>
    </source>
</reference>
<dbReference type="AlphaFoldDB" id="A0A081P3X1"/>
<dbReference type="Gene3D" id="3.30.530.20">
    <property type="match status" value="1"/>
</dbReference>
<dbReference type="InterPro" id="IPR023393">
    <property type="entry name" value="START-like_dom_sf"/>
</dbReference>
<name>A0A081P3X1_9BACL</name>
<evidence type="ECO:0000313" key="5">
    <source>
        <dbReference type="Proteomes" id="UP000028123"/>
    </source>
</evidence>
<proteinExistence type="inferred from homology"/>
<dbReference type="Pfam" id="PF08327">
    <property type="entry name" value="AHSA1"/>
    <property type="match status" value="1"/>
</dbReference>
<keyword evidence="5" id="KW-1185">Reference proteome</keyword>
<dbReference type="InterPro" id="IPR036034">
    <property type="entry name" value="PDZ_sf"/>
</dbReference>
<accession>A0A081P3X1</accession>
<dbReference type="EMBL" id="JNVM01000010">
    <property type="protein sequence ID" value="KEQ25394.1"/>
    <property type="molecule type" value="Genomic_DNA"/>
</dbReference>
<dbReference type="CDD" id="cd07814">
    <property type="entry name" value="SRPBCC_CalC_Aha1-like"/>
    <property type="match status" value="1"/>
</dbReference>
<dbReference type="SUPFAM" id="SSF50156">
    <property type="entry name" value="PDZ domain-like"/>
    <property type="match status" value="1"/>
</dbReference>
<feature type="region of interest" description="Disordered" evidence="2">
    <location>
        <begin position="282"/>
        <end position="306"/>
    </location>
</feature>
<evidence type="ECO:0000256" key="1">
    <source>
        <dbReference type="ARBA" id="ARBA00006817"/>
    </source>
</evidence>
<evidence type="ECO:0000259" key="3">
    <source>
        <dbReference type="PROSITE" id="PS50106"/>
    </source>
</evidence>
<dbReference type="Proteomes" id="UP000028123">
    <property type="component" value="Unassembled WGS sequence"/>
</dbReference>
<dbReference type="InterPro" id="IPR001478">
    <property type="entry name" value="PDZ"/>
</dbReference>
<dbReference type="Pfam" id="PF17820">
    <property type="entry name" value="PDZ_6"/>
    <property type="match status" value="1"/>
</dbReference>
<sequence length="306" mass="34357">MIPCPLDRTVNITYLEAPLERVWWSVATAPGSSSYLTYYARTTGAEDEPKIGDRYTLNYGDINNESVVIRCEPPHHIAFADTYDSMDPDGRTVRYRVSTAYTLEQQGPFVKLTLEVTGFEPTTHGQWFRECLEMGWRRSLMNLKSVLELGLDLRIEMFSYPRLGVANCTVNEEQSPVVCVPVREGNYLLQVFPNSPVDRAGMQAGDVIVEIGGMPTPDYPAFVRAISSFYGKTAEPVVAYVRDGVCCETTVRLSLDETFTGLIDIEETPLEEVRKKRELLARQRSGSGSLWKTDEAVRSESVPDSK</sequence>
<evidence type="ECO:0000313" key="4">
    <source>
        <dbReference type="EMBL" id="KEQ25394.1"/>
    </source>
</evidence>
<dbReference type="InterPro" id="IPR013538">
    <property type="entry name" value="ASHA1/2-like_C"/>
</dbReference>
<dbReference type="OrthoDB" id="2538979at2"/>
<dbReference type="PROSITE" id="PS50106">
    <property type="entry name" value="PDZ"/>
    <property type="match status" value="1"/>
</dbReference>
<dbReference type="InterPro" id="IPR041489">
    <property type="entry name" value="PDZ_6"/>
</dbReference>
<dbReference type="Gene3D" id="2.30.42.10">
    <property type="match status" value="1"/>
</dbReference>
<dbReference type="eggNOG" id="COG0793">
    <property type="taxonomic scope" value="Bacteria"/>
</dbReference>
<evidence type="ECO:0000256" key="2">
    <source>
        <dbReference type="SAM" id="MobiDB-lite"/>
    </source>
</evidence>